<evidence type="ECO:0000256" key="2">
    <source>
        <dbReference type="ARBA" id="ARBA00012438"/>
    </source>
</evidence>
<evidence type="ECO:0000313" key="6">
    <source>
        <dbReference type="EMBL" id="KAG1531788.1"/>
    </source>
</evidence>
<dbReference type="InterPro" id="IPR003594">
    <property type="entry name" value="HATPase_dom"/>
</dbReference>
<gene>
    <name evidence="6" type="ORF">G6F50_016511</name>
</gene>
<dbReference type="SMART" id="SM00387">
    <property type="entry name" value="HATPase_c"/>
    <property type="match status" value="1"/>
</dbReference>
<evidence type="ECO:0000313" key="7">
    <source>
        <dbReference type="Proteomes" id="UP000740926"/>
    </source>
</evidence>
<keyword evidence="7" id="KW-1185">Reference proteome</keyword>
<name>A0A9P7C1Y1_9FUNG</name>
<comment type="catalytic activity">
    <reaction evidence="1">
        <text>ATP + protein L-histidine = ADP + protein N-phospho-L-histidine.</text>
        <dbReference type="EC" id="2.7.13.3"/>
    </reaction>
</comment>
<evidence type="ECO:0000259" key="5">
    <source>
        <dbReference type="PROSITE" id="PS50109"/>
    </source>
</evidence>
<dbReference type="PRINTS" id="PR00344">
    <property type="entry name" value="BCTRLSENSOR"/>
</dbReference>
<keyword evidence="4" id="KW-0418">Kinase</keyword>
<dbReference type="SUPFAM" id="SSF55874">
    <property type="entry name" value="ATPase domain of HSP90 chaperone/DNA topoisomerase II/histidine kinase"/>
    <property type="match status" value="1"/>
</dbReference>
<evidence type="ECO:0000256" key="4">
    <source>
        <dbReference type="ARBA" id="ARBA00022777"/>
    </source>
</evidence>
<dbReference type="Gene3D" id="3.30.565.10">
    <property type="entry name" value="Histidine kinase-like ATPase, C-terminal domain"/>
    <property type="match status" value="1"/>
</dbReference>
<feature type="domain" description="Histidine kinase" evidence="5">
    <location>
        <begin position="1"/>
        <end position="128"/>
    </location>
</feature>
<organism evidence="6 7">
    <name type="scientific">Rhizopus delemar</name>
    <dbReference type="NCBI Taxonomy" id="936053"/>
    <lineage>
        <taxon>Eukaryota</taxon>
        <taxon>Fungi</taxon>
        <taxon>Fungi incertae sedis</taxon>
        <taxon>Mucoromycota</taxon>
        <taxon>Mucoromycotina</taxon>
        <taxon>Mucoromycetes</taxon>
        <taxon>Mucorales</taxon>
        <taxon>Mucorineae</taxon>
        <taxon>Rhizopodaceae</taxon>
        <taxon>Rhizopus</taxon>
    </lineage>
</organism>
<sequence length="129" mass="13620">MWAPAIPDPAPTIALDAEALRQIVDNLLGNAVKFTDVGGIDLRVQLMPPVQPRALVLDVIDSGIGIDARHVGRLFRAFQQGEDGQMRGGSGLGLSIAQAAIAAPKGRISARNVSPQGLRVRLGRPRLAD</sequence>
<dbReference type="Pfam" id="PF02518">
    <property type="entry name" value="HATPase_c"/>
    <property type="match status" value="1"/>
</dbReference>
<dbReference type="EC" id="2.7.13.3" evidence="2"/>
<protein>
    <recommendedName>
        <fullName evidence="2">histidine kinase</fullName>
        <ecNumber evidence="2">2.7.13.3</ecNumber>
    </recommendedName>
</protein>
<reference evidence="6 7" key="1">
    <citation type="journal article" date="2020" name="Microb. Genom.">
        <title>Genetic diversity of clinical and environmental Mucorales isolates obtained from an investigation of mucormycosis cases among solid organ transplant recipients.</title>
        <authorList>
            <person name="Nguyen M.H."/>
            <person name="Kaul D."/>
            <person name="Muto C."/>
            <person name="Cheng S.J."/>
            <person name="Richter R.A."/>
            <person name="Bruno V.M."/>
            <person name="Liu G."/>
            <person name="Beyhan S."/>
            <person name="Sundermann A.J."/>
            <person name="Mounaud S."/>
            <person name="Pasculle A.W."/>
            <person name="Nierman W.C."/>
            <person name="Driscoll E."/>
            <person name="Cumbie R."/>
            <person name="Clancy C.J."/>
            <person name="Dupont C.L."/>
        </authorList>
    </citation>
    <scope>NUCLEOTIDE SEQUENCE [LARGE SCALE GENOMIC DNA]</scope>
    <source>
        <strain evidence="6 7">GL24</strain>
    </source>
</reference>
<dbReference type="GO" id="GO:0004673">
    <property type="term" value="F:protein histidine kinase activity"/>
    <property type="evidence" value="ECO:0007669"/>
    <property type="project" value="UniProtKB-EC"/>
</dbReference>
<accession>A0A9P7C1Y1</accession>
<keyword evidence="3" id="KW-0808">Transferase</keyword>
<dbReference type="EMBL" id="JAANIU010010493">
    <property type="protein sequence ID" value="KAG1531788.1"/>
    <property type="molecule type" value="Genomic_DNA"/>
</dbReference>
<comment type="caution">
    <text evidence="6">The sequence shown here is derived from an EMBL/GenBank/DDBJ whole genome shotgun (WGS) entry which is preliminary data.</text>
</comment>
<evidence type="ECO:0000256" key="1">
    <source>
        <dbReference type="ARBA" id="ARBA00000085"/>
    </source>
</evidence>
<dbReference type="PROSITE" id="PS50109">
    <property type="entry name" value="HIS_KIN"/>
    <property type="match status" value="1"/>
</dbReference>
<dbReference type="InterPro" id="IPR036890">
    <property type="entry name" value="HATPase_C_sf"/>
</dbReference>
<dbReference type="AlphaFoldDB" id="A0A9P7C1Y1"/>
<evidence type="ECO:0000256" key="3">
    <source>
        <dbReference type="ARBA" id="ARBA00022679"/>
    </source>
</evidence>
<dbReference type="PANTHER" id="PTHR43047">
    <property type="entry name" value="TWO-COMPONENT HISTIDINE PROTEIN KINASE"/>
    <property type="match status" value="1"/>
</dbReference>
<dbReference type="InterPro" id="IPR005467">
    <property type="entry name" value="His_kinase_dom"/>
</dbReference>
<dbReference type="InterPro" id="IPR004358">
    <property type="entry name" value="Sig_transdc_His_kin-like_C"/>
</dbReference>
<proteinExistence type="predicted"/>
<dbReference type="Proteomes" id="UP000740926">
    <property type="component" value="Unassembled WGS sequence"/>
</dbReference>